<dbReference type="OrthoDB" id="5296765at2"/>
<dbReference type="PANTHER" id="PTHR43158">
    <property type="entry name" value="SKFA PEPTIDE EXPORT ATP-BINDING PROTEIN SKFE"/>
    <property type="match status" value="1"/>
</dbReference>
<dbReference type="GO" id="GO:0005524">
    <property type="term" value="F:ATP binding"/>
    <property type="evidence" value="ECO:0007669"/>
    <property type="project" value="UniProtKB-KW"/>
</dbReference>
<keyword evidence="1" id="KW-0547">Nucleotide-binding</keyword>
<dbReference type="InterPro" id="IPR003439">
    <property type="entry name" value="ABC_transporter-like_ATP-bd"/>
</dbReference>
<gene>
    <name evidence="4" type="ORF">EFW17_19160</name>
</gene>
<dbReference type="InterPro" id="IPR003593">
    <property type="entry name" value="AAA+_ATPase"/>
</dbReference>
<dbReference type="GO" id="GO:0016887">
    <property type="term" value="F:ATP hydrolysis activity"/>
    <property type="evidence" value="ECO:0007669"/>
    <property type="project" value="InterPro"/>
</dbReference>
<dbReference type="SMART" id="SM00382">
    <property type="entry name" value="AAA"/>
    <property type="match status" value="1"/>
</dbReference>
<feature type="domain" description="ABC transporter" evidence="3">
    <location>
        <begin position="5"/>
        <end position="233"/>
    </location>
</feature>
<evidence type="ECO:0000256" key="2">
    <source>
        <dbReference type="ARBA" id="ARBA00022840"/>
    </source>
</evidence>
<sequence length="294" mass="32068">MSPTISAEELRLRYRNTTAVDGLTLTLDGPGIYGLIGRNGSGKTSLMSVLAGFRRASGGRARVNGQPVFENPRILPEICLIRGGADTVEHELRNRVSDALKLAADLRPNWDADYADELVSKFGIDRTKRVVQLSTGQRSALASILGLASRAPVTLLDETYLGMDAPARYAFYDELLRDSMAHPRMLIVSSHLVDEVSPILERVVMIDQGRLLLHEDAETLRARGATVSGPADTVADFVSGRTVLNERRLGRSASAVVYGELAEADRAHARESGLELEPVPLQDLFVHLTKGENR</sequence>
<name>A0A3N0E3P1_9ACTN</name>
<keyword evidence="2 4" id="KW-0067">ATP-binding</keyword>
<proteinExistence type="predicted"/>
<protein>
    <submittedName>
        <fullName evidence="4">ABC transporter ATP-binding protein</fullName>
    </submittedName>
</protein>
<evidence type="ECO:0000313" key="5">
    <source>
        <dbReference type="Proteomes" id="UP000269198"/>
    </source>
</evidence>
<dbReference type="SUPFAM" id="SSF52540">
    <property type="entry name" value="P-loop containing nucleoside triphosphate hydrolases"/>
    <property type="match status" value="1"/>
</dbReference>
<dbReference type="Proteomes" id="UP000269198">
    <property type="component" value="Unassembled WGS sequence"/>
</dbReference>
<accession>A0A3N0E3P1</accession>
<dbReference type="InterPro" id="IPR027417">
    <property type="entry name" value="P-loop_NTPase"/>
</dbReference>
<evidence type="ECO:0000259" key="3">
    <source>
        <dbReference type="PROSITE" id="PS50893"/>
    </source>
</evidence>
<evidence type="ECO:0000256" key="1">
    <source>
        <dbReference type="ARBA" id="ARBA00022741"/>
    </source>
</evidence>
<reference evidence="4 5" key="1">
    <citation type="submission" date="2018-11" db="EMBL/GenBank/DDBJ databases">
        <title>The genome draft of YIM 96095.</title>
        <authorList>
            <person name="Tang S.-K."/>
            <person name="Chunyu W.-X."/>
            <person name="Feng Y.-Z."/>
        </authorList>
    </citation>
    <scope>NUCLEOTIDE SEQUENCE [LARGE SCALE GENOMIC DNA]</scope>
    <source>
        <strain evidence="4 5">YIM 96095</strain>
    </source>
</reference>
<comment type="caution">
    <text evidence="4">The sequence shown here is derived from an EMBL/GenBank/DDBJ whole genome shotgun (WGS) entry which is preliminary data.</text>
</comment>
<dbReference type="RefSeq" id="WP_123202802.1">
    <property type="nucleotide sequence ID" value="NZ_RJMB01000023.1"/>
</dbReference>
<dbReference type="PROSITE" id="PS50893">
    <property type="entry name" value="ABC_TRANSPORTER_2"/>
    <property type="match status" value="1"/>
</dbReference>
<keyword evidence="5" id="KW-1185">Reference proteome</keyword>
<dbReference type="AlphaFoldDB" id="A0A3N0E3P1"/>
<dbReference type="PANTHER" id="PTHR43158:SF5">
    <property type="entry name" value="ABC TRANSPORTER, ATP-BINDING PROTEIN"/>
    <property type="match status" value="1"/>
</dbReference>
<organism evidence="4 5">
    <name type="scientific">Halostreptopolyspora alba</name>
    <dbReference type="NCBI Taxonomy" id="2487137"/>
    <lineage>
        <taxon>Bacteria</taxon>
        <taxon>Bacillati</taxon>
        <taxon>Actinomycetota</taxon>
        <taxon>Actinomycetes</taxon>
        <taxon>Streptosporangiales</taxon>
        <taxon>Nocardiopsidaceae</taxon>
        <taxon>Halostreptopolyspora</taxon>
    </lineage>
</organism>
<dbReference type="Pfam" id="PF00005">
    <property type="entry name" value="ABC_tran"/>
    <property type="match status" value="1"/>
</dbReference>
<evidence type="ECO:0000313" key="4">
    <source>
        <dbReference type="EMBL" id="RNL82430.1"/>
    </source>
</evidence>
<dbReference type="EMBL" id="RJMB01000023">
    <property type="protein sequence ID" value="RNL82430.1"/>
    <property type="molecule type" value="Genomic_DNA"/>
</dbReference>
<dbReference type="Gene3D" id="3.40.50.300">
    <property type="entry name" value="P-loop containing nucleotide triphosphate hydrolases"/>
    <property type="match status" value="1"/>
</dbReference>